<evidence type="ECO:0000256" key="1">
    <source>
        <dbReference type="SAM" id="Coils"/>
    </source>
</evidence>
<dbReference type="PANTHER" id="PTHR15239">
    <property type="entry name" value="NUCLEAR EXPORT MEDIATOR FACTOR NEMF"/>
    <property type="match status" value="1"/>
</dbReference>
<dbReference type="GO" id="GO:0043023">
    <property type="term" value="F:ribosomal large subunit binding"/>
    <property type="evidence" value="ECO:0007669"/>
    <property type="project" value="TreeGrafter"/>
</dbReference>
<dbReference type="InterPro" id="IPR051608">
    <property type="entry name" value="RQC_Subunit_NEMF"/>
</dbReference>
<dbReference type="AlphaFoldDB" id="E4TW89"/>
<dbReference type="HOGENOM" id="CLU_610885_0_0_7"/>
<keyword evidence="3" id="KW-1185">Reference proteome</keyword>
<dbReference type="Gene3D" id="2.30.310.10">
    <property type="entry name" value="ibrinogen binding protein from staphylococcus aureus domain"/>
    <property type="match status" value="1"/>
</dbReference>
<proteinExistence type="predicted"/>
<dbReference type="GO" id="GO:0072344">
    <property type="term" value="P:rescue of stalled ribosome"/>
    <property type="evidence" value="ECO:0007669"/>
    <property type="project" value="TreeGrafter"/>
</dbReference>
<feature type="coiled-coil region" evidence="1">
    <location>
        <begin position="179"/>
        <end position="214"/>
    </location>
</feature>
<accession>E4TW89</accession>
<evidence type="ECO:0000313" key="2">
    <source>
        <dbReference type="EMBL" id="ADR32705.1"/>
    </source>
</evidence>
<evidence type="ECO:0000313" key="3">
    <source>
        <dbReference type="Proteomes" id="UP000008721"/>
    </source>
</evidence>
<sequence>MRFSYLKQIVAYMQQEFSYVVAAYRVNDTTLKLVFNRENSWNFEMQRGNSAITIGEIPNRGKMYQAPFDILIAKRLNRSTIQSITLHNNDKIIRITTTTSGSYKSETTILQLEFTGKHTNVILLDKEGIVLEALRHIDEDVSARSVRVGQKLGEIPSPPFEPKEYPLENVRDYLIEEFRRRNSDKLNQLKHEKKALLQKRLGQLHKHLDALEEEGVLIQDAQASQNAGHLILANLDVVKPYGKKAELINFDGTPVELELPSGCTTAAGCAESFFKRSKKAKQKAQGLHQERSNLEAKIRHLELFIQTVEEATSPEEITLLFPPKAMGSKVKSSDSIAEFWIEGVKVSLGKSEKGNIELLRNAKARDIWMHLKDRPSAHVIISTDKQQLPEKLLEAAAKLCVDFSVFEKGRYLVDYTPRREVKMGEGANVLYTDYKTLNIEKG</sequence>
<dbReference type="GO" id="GO:1990112">
    <property type="term" value="C:RQC complex"/>
    <property type="evidence" value="ECO:0007669"/>
    <property type="project" value="TreeGrafter"/>
</dbReference>
<name>E4TW89_SULKY</name>
<dbReference type="KEGG" id="sku:Sulku_0037"/>
<dbReference type="Pfam" id="PF05833">
    <property type="entry name" value="NFACT_N"/>
    <property type="match status" value="2"/>
</dbReference>
<gene>
    <name evidence="2" type="ordered locus">Sulku_0037</name>
</gene>
<keyword evidence="1" id="KW-0175">Coiled coil</keyword>
<organism evidence="2 3">
    <name type="scientific">Sulfuricurvum kujiense (strain ATCC BAA-921 / DSM 16994 / JCM 11577 / YK-1)</name>
    <dbReference type="NCBI Taxonomy" id="709032"/>
    <lineage>
        <taxon>Bacteria</taxon>
        <taxon>Pseudomonadati</taxon>
        <taxon>Campylobacterota</taxon>
        <taxon>Epsilonproteobacteria</taxon>
        <taxon>Campylobacterales</taxon>
        <taxon>Sulfurimonadaceae</taxon>
        <taxon>Sulfuricurvum</taxon>
    </lineage>
</organism>
<dbReference type="GO" id="GO:0000049">
    <property type="term" value="F:tRNA binding"/>
    <property type="evidence" value="ECO:0007669"/>
    <property type="project" value="TreeGrafter"/>
</dbReference>
<dbReference type="EMBL" id="CP002355">
    <property type="protein sequence ID" value="ADR32705.1"/>
    <property type="molecule type" value="Genomic_DNA"/>
</dbReference>
<dbReference type="Proteomes" id="UP000008721">
    <property type="component" value="Chromosome"/>
</dbReference>
<protein>
    <submittedName>
        <fullName evidence="2">Fibronectin-binding A domain protein</fullName>
    </submittedName>
</protein>
<dbReference type="OrthoDB" id="9766163at2"/>
<dbReference type="STRING" id="709032.Sulku_0037"/>
<dbReference type="PANTHER" id="PTHR15239:SF6">
    <property type="entry name" value="RIBOSOME QUALITY CONTROL COMPLEX SUBUNIT NEMF"/>
    <property type="match status" value="1"/>
</dbReference>
<reference evidence="2 3" key="1">
    <citation type="journal article" date="2012" name="Stand. Genomic Sci.">
        <title>Complete genome sequence of the sulfur compounds oxidizing chemolithoautotroph Sulfuricurvum kujiense type strain (YK-1(T)).</title>
        <authorList>
            <person name="Han C."/>
            <person name="Kotsyurbenko O."/>
            <person name="Chertkov O."/>
            <person name="Held B."/>
            <person name="Lapidus A."/>
            <person name="Nolan M."/>
            <person name="Lucas S."/>
            <person name="Hammon N."/>
            <person name="Deshpande S."/>
            <person name="Cheng J.F."/>
            <person name="Tapia R."/>
            <person name="Goodwin L.A."/>
            <person name="Pitluck S."/>
            <person name="Liolios K."/>
            <person name="Pagani I."/>
            <person name="Ivanova N."/>
            <person name="Mavromatis K."/>
            <person name="Mikhailova N."/>
            <person name="Pati A."/>
            <person name="Chen A."/>
            <person name="Palaniappan K."/>
            <person name="Land M."/>
            <person name="Hauser L."/>
            <person name="Chang Y.J."/>
            <person name="Jeffries C.D."/>
            <person name="Brambilla E.M."/>
            <person name="Rohde M."/>
            <person name="Spring S."/>
            <person name="Sikorski J."/>
            <person name="Goker M."/>
            <person name="Woyke T."/>
            <person name="Bristow J."/>
            <person name="Eisen J.A."/>
            <person name="Markowitz V."/>
            <person name="Hugenholtz P."/>
            <person name="Kyrpides N.C."/>
            <person name="Klenk H.P."/>
            <person name="Detter J.C."/>
        </authorList>
    </citation>
    <scope>NUCLEOTIDE SEQUENCE [LARGE SCALE GENOMIC DNA]</scope>
    <source>
        <strain evidence="3">ATCC BAA-921 / DSM 16994 / JCM 11577 / YK-1</strain>
    </source>
</reference>
<dbReference type="RefSeq" id="WP_013458902.1">
    <property type="nucleotide sequence ID" value="NC_014762.1"/>
</dbReference>
<dbReference type="eggNOG" id="COG1293">
    <property type="taxonomic scope" value="Bacteria"/>
</dbReference>